<evidence type="ECO:0000313" key="6">
    <source>
        <dbReference type="EMBL" id="KKR98326.1"/>
    </source>
</evidence>
<evidence type="ECO:0000256" key="2">
    <source>
        <dbReference type="ARBA" id="ARBA00022723"/>
    </source>
</evidence>
<dbReference type="Gene3D" id="3.20.20.70">
    <property type="entry name" value="Aldolase class I"/>
    <property type="match status" value="1"/>
</dbReference>
<dbReference type="CDD" id="cd01335">
    <property type="entry name" value="Radical_SAM"/>
    <property type="match status" value="1"/>
</dbReference>
<dbReference type="AlphaFoldDB" id="A0A0G0VFA0"/>
<feature type="domain" description="Radical SAM core" evidence="5">
    <location>
        <begin position="5"/>
        <end position="223"/>
    </location>
</feature>
<dbReference type="InterPro" id="IPR006638">
    <property type="entry name" value="Elp3/MiaA/NifB-like_rSAM"/>
</dbReference>
<proteinExistence type="predicted"/>
<protein>
    <submittedName>
        <fullName evidence="6">Anaerobic ribonucleoside-triphosphate reductase activating protein</fullName>
    </submittedName>
</protein>
<dbReference type="SUPFAM" id="SSF102114">
    <property type="entry name" value="Radical SAM enzymes"/>
    <property type="match status" value="1"/>
</dbReference>
<dbReference type="PROSITE" id="PS51918">
    <property type="entry name" value="RADICAL_SAM"/>
    <property type="match status" value="1"/>
</dbReference>
<keyword evidence="3" id="KW-0408">Iron</keyword>
<dbReference type="GO" id="GO:0046872">
    <property type="term" value="F:metal ion binding"/>
    <property type="evidence" value="ECO:0007669"/>
    <property type="project" value="UniProtKB-KW"/>
</dbReference>
<dbReference type="STRING" id="1619048.UU49_C0018G0007"/>
<dbReference type="InterPro" id="IPR058240">
    <property type="entry name" value="rSAM_sf"/>
</dbReference>
<evidence type="ECO:0000313" key="7">
    <source>
        <dbReference type="Proteomes" id="UP000034108"/>
    </source>
</evidence>
<dbReference type="SMART" id="SM00729">
    <property type="entry name" value="Elp3"/>
    <property type="match status" value="1"/>
</dbReference>
<dbReference type="EMBL" id="LCAV01000018">
    <property type="protein sequence ID" value="KKR98326.1"/>
    <property type="molecule type" value="Genomic_DNA"/>
</dbReference>
<evidence type="ECO:0000256" key="3">
    <source>
        <dbReference type="ARBA" id="ARBA00023004"/>
    </source>
</evidence>
<dbReference type="InterPro" id="IPR012840">
    <property type="entry name" value="NrdG2"/>
</dbReference>
<dbReference type="PANTHER" id="PTHR11228:SF27">
    <property type="entry name" value="GLYCYL-RADICAL ENZYME ACTIVATING ENZYME MJ1227-RELATED"/>
    <property type="match status" value="1"/>
</dbReference>
<evidence type="ECO:0000256" key="4">
    <source>
        <dbReference type="ARBA" id="ARBA00023014"/>
    </source>
</evidence>
<dbReference type="GO" id="GO:0051536">
    <property type="term" value="F:iron-sulfur cluster binding"/>
    <property type="evidence" value="ECO:0007669"/>
    <property type="project" value="UniProtKB-KW"/>
</dbReference>
<keyword evidence="2" id="KW-0479">Metal-binding</keyword>
<dbReference type="NCBIfam" id="TIGR02495">
    <property type="entry name" value="NrdG2"/>
    <property type="match status" value="1"/>
</dbReference>
<name>A0A0G0VFA0_9BACT</name>
<organism evidence="6 7">
    <name type="scientific">Candidatus Magasanikbacteria bacterium GW2011_GWC2_41_17</name>
    <dbReference type="NCBI Taxonomy" id="1619048"/>
    <lineage>
        <taxon>Bacteria</taxon>
        <taxon>Candidatus Magasanikiibacteriota</taxon>
    </lineage>
</organism>
<dbReference type="Proteomes" id="UP000034108">
    <property type="component" value="Unassembled WGS sequence"/>
</dbReference>
<dbReference type="GO" id="GO:0003824">
    <property type="term" value="F:catalytic activity"/>
    <property type="evidence" value="ECO:0007669"/>
    <property type="project" value="InterPro"/>
</dbReference>
<comment type="caution">
    <text evidence="6">The sequence shown here is derived from an EMBL/GenBank/DDBJ whole genome shotgun (WGS) entry which is preliminary data.</text>
</comment>
<accession>A0A0G0VFA0</accession>
<evidence type="ECO:0000259" key="5">
    <source>
        <dbReference type="PROSITE" id="PS51918"/>
    </source>
</evidence>
<dbReference type="SFLD" id="SFLDS00029">
    <property type="entry name" value="Radical_SAM"/>
    <property type="match status" value="1"/>
</dbReference>
<dbReference type="InterPro" id="IPR007197">
    <property type="entry name" value="rSAM"/>
</dbReference>
<gene>
    <name evidence="6" type="ORF">UU49_C0018G0007</name>
</gene>
<reference evidence="6 7" key="1">
    <citation type="journal article" date="2015" name="Nature">
        <title>rRNA introns, odd ribosomes, and small enigmatic genomes across a large radiation of phyla.</title>
        <authorList>
            <person name="Brown C.T."/>
            <person name="Hug L.A."/>
            <person name="Thomas B.C."/>
            <person name="Sharon I."/>
            <person name="Castelle C.J."/>
            <person name="Singh A."/>
            <person name="Wilkins M.J."/>
            <person name="Williams K.H."/>
            <person name="Banfield J.F."/>
        </authorList>
    </citation>
    <scope>NUCLEOTIDE SEQUENCE [LARGE SCALE GENOMIC DNA]</scope>
</reference>
<dbReference type="InterPro" id="IPR050377">
    <property type="entry name" value="Radical_SAM_PqqE_MftC-like"/>
</dbReference>
<dbReference type="SFLD" id="SFLDG01067">
    <property type="entry name" value="SPASM/twitch_domain_containing"/>
    <property type="match status" value="1"/>
</dbReference>
<dbReference type="PANTHER" id="PTHR11228">
    <property type="entry name" value="RADICAL SAM DOMAIN PROTEIN"/>
    <property type="match status" value="1"/>
</dbReference>
<evidence type="ECO:0000256" key="1">
    <source>
        <dbReference type="ARBA" id="ARBA00022691"/>
    </source>
</evidence>
<dbReference type="SFLD" id="SFLDG01094">
    <property type="entry name" value="Uncharacterised_Radical_SAM_Su"/>
    <property type="match status" value="1"/>
</dbReference>
<sequence length="223" mass="25190">MSLLDYPDKVAGIVFTVGCNFVCGFCHNSELVKIEEKKYQKISEEEILDFLKSRQGLLEGVVITGGEPTLQPDLSEFIRKIKALGFLIKIDTNGTNPAMIAALNQEKLVDFWAMDIKASFEKYEKIIGCPVNLESIKKSIELIKNSVVDCEFRSTVIHGWHTMEDIVNMAKTIEGAKIFVLQKFIPRERLVNAGFLNQKSLSDADLQKAAKECEKWVKKCVIR</sequence>
<dbReference type="PATRIC" id="fig|1619048.3.peg.545"/>
<dbReference type="InterPro" id="IPR013785">
    <property type="entry name" value="Aldolase_TIM"/>
</dbReference>
<dbReference type="Pfam" id="PF04055">
    <property type="entry name" value="Radical_SAM"/>
    <property type="match status" value="1"/>
</dbReference>
<keyword evidence="4" id="KW-0411">Iron-sulfur</keyword>
<keyword evidence="1" id="KW-0949">S-adenosyl-L-methionine</keyword>